<comment type="caution">
    <text evidence="1">The sequence shown here is derived from an EMBL/GenBank/DDBJ whole genome shotgun (WGS) entry which is preliminary data.</text>
</comment>
<dbReference type="Proteomes" id="UP001383192">
    <property type="component" value="Unassembled WGS sequence"/>
</dbReference>
<accession>A0AAW0C2Y5</accession>
<name>A0AAW0C2Y5_9AGAR</name>
<sequence length="423" mass="47454">MAYDILVGKPTERVLDYDKKLELNRLAKKARIETVMQVHLDVFSDSEWDALRKIFVETDAVVSGTTVTGCLTTPDDDSPFQIFVGQQYTALILDFVDSTEFTFDSNLPAHMRLDDPSDTMWLDFQHSNTLFANKSPHTPTVDDDTYVANVFNFTGPNKRKIQVVSGNISSVQLVLAMKSTMHMNMITAWDLVMAYPQLTLDRREALDTDNRQGAEITDMSPFFDADGILVNPMLTAYDVAVPGSEVTVLPRHFGDEFTLRIALPAIPLPYGDALPGSRASLYSNSWQLRFGPKEHDRRNLMSVESTVFRHSFVSKSIMLSPTVESVVLQKLPLEWRNAVTGHAAISRPDEEIFFALLREAYEEISAPDSPYFLLCGRIATEFRKWNSSWCKVGRKRVPPAGVAYCSFRTLSNLEAGLDGSAQV</sequence>
<protein>
    <submittedName>
        <fullName evidence="1">Uncharacterized protein</fullName>
    </submittedName>
</protein>
<proteinExistence type="predicted"/>
<gene>
    <name evidence="1" type="ORF">VNI00_012693</name>
</gene>
<dbReference type="AlphaFoldDB" id="A0AAW0C2Y5"/>
<evidence type="ECO:0000313" key="1">
    <source>
        <dbReference type="EMBL" id="KAK7033693.1"/>
    </source>
</evidence>
<dbReference type="EMBL" id="JAYKXP010000060">
    <property type="protein sequence ID" value="KAK7033693.1"/>
    <property type="molecule type" value="Genomic_DNA"/>
</dbReference>
<keyword evidence="2" id="KW-1185">Reference proteome</keyword>
<reference evidence="1 2" key="1">
    <citation type="submission" date="2024-01" db="EMBL/GenBank/DDBJ databases">
        <title>A draft genome for a cacao thread blight-causing isolate of Paramarasmius palmivorus.</title>
        <authorList>
            <person name="Baruah I.K."/>
            <person name="Bukari Y."/>
            <person name="Amoako-Attah I."/>
            <person name="Meinhardt L.W."/>
            <person name="Bailey B.A."/>
            <person name="Cohen S.P."/>
        </authorList>
    </citation>
    <scope>NUCLEOTIDE SEQUENCE [LARGE SCALE GENOMIC DNA]</scope>
    <source>
        <strain evidence="1 2">GH-12</strain>
    </source>
</reference>
<evidence type="ECO:0000313" key="2">
    <source>
        <dbReference type="Proteomes" id="UP001383192"/>
    </source>
</evidence>
<organism evidence="1 2">
    <name type="scientific">Paramarasmius palmivorus</name>
    <dbReference type="NCBI Taxonomy" id="297713"/>
    <lineage>
        <taxon>Eukaryota</taxon>
        <taxon>Fungi</taxon>
        <taxon>Dikarya</taxon>
        <taxon>Basidiomycota</taxon>
        <taxon>Agaricomycotina</taxon>
        <taxon>Agaricomycetes</taxon>
        <taxon>Agaricomycetidae</taxon>
        <taxon>Agaricales</taxon>
        <taxon>Marasmiineae</taxon>
        <taxon>Marasmiaceae</taxon>
        <taxon>Paramarasmius</taxon>
    </lineage>
</organism>